<accession>A0A0K9P5D4</accession>
<dbReference type="Proteomes" id="UP000036987">
    <property type="component" value="Unassembled WGS sequence"/>
</dbReference>
<dbReference type="CDD" id="cd00009">
    <property type="entry name" value="AAA"/>
    <property type="match status" value="1"/>
</dbReference>
<dbReference type="PANTHER" id="PTHR20953">
    <property type="entry name" value="KINASE-RELATED"/>
    <property type="match status" value="1"/>
</dbReference>
<name>A0A0K9P5D4_ZOSMR</name>
<dbReference type="Pfam" id="PF19568">
    <property type="entry name" value="Spore_III_AA"/>
    <property type="match status" value="1"/>
</dbReference>
<sequence length="681" mass="75484">MLGFGPLFKIMVLIVELSYTKSLKSRILQNPEFSKIQMFNLHLNHQFFPLKFPRPSSSSFHRRSHDSVTLRRREFHRPIFLSVVRSGTDGGGYKYGSCEGDELTKLLSLLPETMQAKLLSHENLHDLVEIVLDLGRVPLARFPSGDFVLSPNPISLIDLNHATSQVGMFAADNRAGISRTLHRISAIRNRTGVIVGLTCRVGRAVTGSADSLRSLVKDGNSLLLIGPPGVGKTTIIREIARMLADDYKKRVMIVDTSNEIGGDGDIPHPGIGNARRMQVPKFDIQHKVLIEAVENHMPQAIIIDEIGTKLEAIAASTIAQRGIQLVATAHGVTIENLIMNPSLDMLVGGIQSVTLGDEEASRRHGKKTIQERKGPSTFTCGVEIISKSELRVHQSLESTVDSLLSGRRPTVKICKINSYGFTSKMATMENEQDTDDEITFHSQQAELIEKEEFADPSNGKSYASDCSEISTQNTYGVHTFIRIYVYGISETSVMRAIKKMKIDDIIQISQDMGDSDGFLALHSKLKKTPQIHAMAESHNLPIYVTKTSSVDQISKAIRALVTKKTEDKDRVVIEEEMKSSEKVDALEEARLAIEQIVIPKEEPVELLPRPPHLLSAQIDLIREYNLKAVKVGKDLNAFIRIIPVSSTIHKRSSSMKIHNTLSQPNSETPLNGIARLPLLPE</sequence>
<dbReference type="PANTHER" id="PTHR20953:SF3">
    <property type="entry name" value="P-LOOP CONTAINING NUCLEOSIDE TRIPHOSPHATE HYDROLASES SUPERFAMILY PROTEIN"/>
    <property type="match status" value="1"/>
</dbReference>
<reference evidence="5" key="1">
    <citation type="journal article" date="2016" name="Nature">
        <title>The genome of the seagrass Zostera marina reveals angiosperm adaptation to the sea.</title>
        <authorList>
            <person name="Olsen J.L."/>
            <person name="Rouze P."/>
            <person name="Verhelst B."/>
            <person name="Lin Y.-C."/>
            <person name="Bayer T."/>
            <person name="Collen J."/>
            <person name="Dattolo E."/>
            <person name="De Paoli E."/>
            <person name="Dittami S."/>
            <person name="Maumus F."/>
            <person name="Michel G."/>
            <person name="Kersting A."/>
            <person name="Lauritano C."/>
            <person name="Lohaus R."/>
            <person name="Toepel M."/>
            <person name="Tonon T."/>
            <person name="Vanneste K."/>
            <person name="Amirebrahimi M."/>
            <person name="Brakel J."/>
            <person name="Bostroem C."/>
            <person name="Chovatia M."/>
            <person name="Grimwood J."/>
            <person name="Jenkins J.W."/>
            <person name="Jueterbock A."/>
            <person name="Mraz A."/>
            <person name="Stam W.T."/>
            <person name="Tice H."/>
            <person name="Bornberg-Bauer E."/>
            <person name="Green P.J."/>
            <person name="Pearson G.A."/>
            <person name="Procaccini G."/>
            <person name="Duarte C.M."/>
            <person name="Schmutz J."/>
            <person name="Reusch T.B.H."/>
            <person name="Van de Peer Y."/>
        </authorList>
    </citation>
    <scope>NUCLEOTIDE SEQUENCE [LARGE SCALE GENOMIC DNA]</scope>
    <source>
        <strain evidence="5">cv. Finnish</strain>
    </source>
</reference>
<feature type="domain" description="AAA+ ATPase" evidence="3">
    <location>
        <begin position="218"/>
        <end position="349"/>
    </location>
</feature>
<dbReference type="OMA" id="ILMLGRP"/>
<dbReference type="InterPro" id="IPR058670">
    <property type="entry name" value="PTPase_dom"/>
</dbReference>
<dbReference type="InterPro" id="IPR003593">
    <property type="entry name" value="AAA+_ATPase"/>
</dbReference>
<dbReference type="SMART" id="SM00382">
    <property type="entry name" value="AAA"/>
    <property type="match status" value="1"/>
</dbReference>
<keyword evidence="2" id="KW-0067">ATP-binding</keyword>
<gene>
    <name evidence="4" type="ORF">ZOSMA_40G00340</name>
</gene>
<protein>
    <submittedName>
        <fullName evidence="4">Single-stranded nucleic acid binding R3H domain protein</fullName>
    </submittedName>
</protein>
<dbReference type="SUPFAM" id="SSF52540">
    <property type="entry name" value="P-loop containing nucleoside triphosphate hydrolases"/>
    <property type="match status" value="1"/>
</dbReference>
<evidence type="ECO:0000256" key="1">
    <source>
        <dbReference type="ARBA" id="ARBA00022741"/>
    </source>
</evidence>
<evidence type="ECO:0000313" key="4">
    <source>
        <dbReference type="EMBL" id="KMZ63405.1"/>
    </source>
</evidence>
<organism evidence="4 5">
    <name type="scientific">Zostera marina</name>
    <name type="common">Eelgrass</name>
    <dbReference type="NCBI Taxonomy" id="29655"/>
    <lineage>
        <taxon>Eukaryota</taxon>
        <taxon>Viridiplantae</taxon>
        <taxon>Streptophyta</taxon>
        <taxon>Embryophyta</taxon>
        <taxon>Tracheophyta</taxon>
        <taxon>Spermatophyta</taxon>
        <taxon>Magnoliopsida</taxon>
        <taxon>Liliopsida</taxon>
        <taxon>Zosteraceae</taxon>
        <taxon>Zostera</taxon>
    </lineage>
</organism>
<dbReference type="CDD" id="cd02645">
    <property type="entry name" value="R3H_AAA"/>
    <property type="match status" value="1"/>
</dbReference>
<dbReference type="PRINTS" id="PR00830">
    <property type="entry name" value="ENDOLAPTASE"/>
</dbReference>
<dbReference type="Pfam" id="PF25516">
    <property type="entry name" value="PTPase"/>
    <property type="match status" value="1"/>
</dbReference>
<dbReference type="FunFam" id="3.40.50.300:FF:001088">
    <property type="entry name" value="uncharacterized protein ycf45 isoform X2"/>
    <property type="match status" value="1"/>
</dbReference>
<dbReference type="EMBL" id="LFYR01001237">
    <property type="protein sequence ID" value="KMZ63405.1"/>
    <property type="molecule type" value="Genomic_DNA"/>
</dbReference>
<proteinExistence type="predicted"/>
<dbReference type="OrthoDB" id="26838at2759"/>
<dbReference type="GO" id="GO:0005524">
    <property type="term" value="F:ATP binding"/>
    <property type="evidence" value="ECO:0007669"/>
    <property type="project" value="UniProtKB-KW"/>
</dbReference>
<comment type="caution">
    <text evidence="4">The sequence shown here is derived from an EMBL/GenBank/DDBJ whole genome shotgun (WGS) entry which is preliminary data.</text>
</comment>
<keyword evidence="5" id="KW-1185">Reference proteome</keyword>
<evidence type="ECO:0000256" key="2">
    <source>
        <dbReference type="ARBA" id="ARBA00022840"/>
    </source>
</evidence>
<dbReference type="InterPro" id="IPR045735">
    <property type="entry name" value="Spore_III_AA_AAA+_ATPase"/>
</dbReference>
<keyword evidence="1" id="KW-0547">Nucleotide-binding</keyword>
<evidence type="ECO:0000313" key="5">
    <source>
        <dbReference type="Proteomes" id="UP000036987"/>
    </source>
</evidence>
<dbReference type="InterPro" id="IPR027417">
    <property type="entry name" value="P-loop_NTPase"/>
</dbReference>
<dbReference type="InterPro" id="IPR034081">
    <property type="entry name" value="R3H_AAA"/>
</dbReference>
<dbReference type="Gene3D" id="3.40.50.300">
    <property type="entry name" value="P-loop containing nucleotide triphosphate hydrolases"/>
    <property type="match status" value="1"/>
</dbReference>
<evidence type="ECO:0000259" key="3">
    <source>
        <dbReference type="SMART" id="SM00382"/>
    </source>
</evidence>
<dbReference type="STRING" id="29655.A0A0K9P5D4"/>
<dbReference type="AlphaFoldDB" id="A0A0K9P5D4"/>